<dbReference type="InterPro" id="IPR009060">
    <property type="entry name" value="UBA-like_sf"/>
</dbReference>
<feature type="compositionally biased region" description="Basic and acidic residues" evidence="1">
    <location>
        <begin position="335"/>
        <end position="350"/>
    </location>
</feature>
<evidence type="ECO:0000313" key="4">
    <source>
        <dbReference type="EMBL" id="GAQ78669.1"/>
    </source>
</evidence>
<dbReference type="STRING" id="105231.A0A1Y1HNB1"/>
<dbReference type="OMA" id="YEREETH"/>
<dbReference type="PROSITE" id="PS50030">
    <property type="entry name" value="UBA"/>
    <property type="match status" value="1"/>
</dbReference>
<dbReference type="InterPro" id="IPR041207">
    <property type="entry name" value="NUB1_ubiquitin-like_dom"/>
</dbReference>
<dbReference type="SMART" id="SM00165">
    <property type="entry name" value="UBA"/>
    <property type="match status" value="1"/>
</dbReference>
<dbReference type="Gene3D" id="3.10.20.90">
    <property type="entry name" value="Phosphatidylinositol 3-kinase Catalytic Subunit, Chain A, domain 1"/>
    <property type="match status" value="1"/>
</dbReference>
<dbReference type="InterPro" id="IPR039749">
    <property type="entry name" value="NUB1"/>
</dbReference>
<protein>
    <submittedName>
        <fullName evidence="4">Ubiquitin-associated (UBA)/TS-N domain-containing protein</fullName>
    </submittedName>
</protein>
<feature type="domain" description="UBA" evidence="2">
    <location>
        <begin position="296"/>
        <end position="336"/>
    </location>
</feature>
<evidence type="ECO:0000313" key="5">
    <source>
        <dbReference type="Proteomes" id="UP000054558"/>
    </source>
</evidence>
<keyword evidence="5" id="KW-1185">Reference proteome</keyword>
<dbReference type="InterPro" id="IPR000626">
    <property type="entry name" value="Ubiquitin-like_dom"/>
</dbReference>
<dbReference type="InterPro" id="IPR015940">
    <property type="entry name" value="UBA"/>
</dbReference>
<dbReference type="GO" id="GO:2000058">
    <property type="term" value="P:regulation of ubiquitin-dependent protein catabolic process"/>
    <property type="evidence" value="ECO:0000318"/>
    <property type="project" value="GO_Central"/>
</dbReference>
<gene>
    <name evidence="4" type="ORF">KFL_000170150</name>
</gene>
<dbReference type="InterPro" id="IPR029071">
    <property type="entry name" value="Ubiquitin-like_domsf"/>
</dbReference>
<dbReference type="EMBL" id="DF236966">
    <property type="protein sequence ID" value="GAQ78669.1"/>
    <property type="molecule type" value="Genomic_DNA"/>
</dbReference>
<evidence type="ECO:0000256" key="1">
    <source>
        <dbReference type="SAM" id="MobiDB-lite"/>
    </source>
</evidence>
<feature type="domain" description="Ubiquitin-like" evidence="3">
    <location>
        <begin position="32"/>
        <end position="81"/>
    </location>
</feature>
<dbReference type="GO" id="GO:0031593">
    <property type="term" value="F:polyubiquitin modification-dependent protein binding"/>
    <property type="evidence" value="ECO:0007669"/>
    <property type="project" value="UniProtKB-ARBA"/>
</dbReference>
<dbReference type="Pfam" id="PF18037">
    <property type="entry name" value="Ubiquitin_5"/>
    <property type="match status" value="1"/>
</dbReference>
<dbReference type="Pfam" id="PF00627">
    <property type="entry name" value="UBA"/>
    <property type="match status" value="1"/>
</dbReference>
<name>A0A1Y1HNB1_KLENI</name>
<dbReference type="OrthoDB" id="434245at2759"/>
<dbReference type="PROSITE" id="PS50053">
    <property type="entry name" value="UBIQUITIN_2"/>
    <property type="match status" value="1"/>
</dbReference>
<feature type="region of interest" description="Disordered" evidence="1">
    <location>
        <begin position="332"/>
        <end position="373"/>
    </location>
</feature>
<dbReference type="AlphaFoldDB" id="A0A1Y1HNB1"/>
<proteinExistence type="predicted"/>
<dbReference type="CDD" id="cd14291">
    <property type="entry name" value="UBA1_NUB1_like"/>
    <property type="match status" value="1"/>
</dbReference>
<dbReference type="PANTHER" id="PTHR12948">
    <property type="entry name" value="NEDD8 ULTIMATE BUSTER-1 BS4 PROTEIN"/>
    <property type="match status" value="1"/>
</dbReference>
<dbReference type="PANTHER" id="PTHR12948:SF3">
    <property type="entry name" value="NEDD8 ULTIMATE BUSTER 1"/>
    <property type="match status" value="1"/>
</dbReference>
<dbReference type="Gene3D" id="1.10.8.10">
    <property type="entry name" value="DNA helicase RuvA subunit, C-terminal domain"/>
    <property type="match status" value="1"/>
</dbReference>
<sequence>MAASSASEASVSLRVAGSWSGEVTVQLSTCRLSELRKKVAEASGFDEDGMKLICGGRMLKDDGGDKVLSQIGVTEKSKLLVTKVSAAQVQDMAAEAENARLMEERTQRLARLKSAADAMARRSGGDLFPSDGYELQLENQEGQRLQFSDEDRRALVMGLALHAKAGKLMEREEYKDALEVLELAEEAFALCNKVHLEAVDNVSLLQIDTVWCLYMLKDVARLAVARERLTNARAGLRKAHGAHLERLRMLQGGFCPELALYVRLETLEGVVAFHSGQPVAAKQALQSAEGKYKQLQVSDESLVKLTGMGFSLAESRRALRVSGQDPERATIFALEQRRKDAEKREEDKQRRKERRWKNANGTGIRTWLRSTAS</sequence>
<dbReference type="Proteomes" id="UP000054558">
    <property type="component" value="Unassembled WGS sequence"/>
</dbReference>
<accession>A0A1Y1HNB1</accession>
<organism evidence="4 5">
    <name type="scientific">Klebsormidium nitens</name>
    <name type="common">Green alga</name>
    <name type="synonym">Ulothrix nitens</name>
    <dbReference type="NCBI Taxonomy" id="105231"/>
    <lineage>
        <taxon>Eukaryota</taxon>
        <taxon>Viridiplantae</taxon>
        <taxon>Streptophyta</taxon>
        <taxon>Klebsormidiophyceae</taxon>
        <taxon>Klebsormidiales</taxon>
        <taxon>Klebsormidiaceae</taxon>
        <taxon>Klebsormidium</taxon>
    </lineage>
</organism>
<dbReference type="SUPFAM" id="SSF54236">
    <property type="entry name" value="Ubiquitin-like"/>
    <property type="match status" value="1"/>
</dbReference>
<evidence type="ECO:0000259" key="3">
    <source>
        <dbReference type="PROSITE" id="PS50053"/>
    </source>
</evidence>
<evidence type="ECO:0000259" key="2">
    <source>
        <dbReference type="PROSITE" id="PS50030"/>
    </source>
</evidence>
<reference evidence="4 5" key="1">
    <citation type="journal article" date="2014" name="Nat. Commun.">
        <title>Klebsormidium flaccidum genome reveals primary factors for plant terrestrial adaptation.</title>
        <authorList>
            <person name="Hori K."/>
            <person name="Maruyama F."/>
            <person name="Fujisawa T."/>
            <person name="Togashi T."/>
            <person name="Yamamoto N."/>
            <person name="Seo M."/>
            <person name="Sato S."/>
            <person name="Yamada T."/>
            <person name="Mori H."/>
            <person name="Tajima N."/>
            <person name="Moriyama T."/>
            <person name="Ikeuchi M."/>
            <person name="Watanabe M."/>
            <person name="Wada H."/>
            <person name="Kobayashi K."/>
            <person name="Saito M."/>
            <person name="Masuda T."/>
            <person name="Sasaki-Sekimoto Y."/>
            <person name="Mashiguchi K."/>
            <person name="Awai K."/>
            <person name="Shimojima M."/>
            <person name="Masuda S."/>
            <person name="Iwai M."/>
            <person name="Nobusawa T."/>
            <person name="Narise T."/>
            <person name="Kondo S."/>
            <person name="Saito H."/>
            <person name="Sato R."/>
            <person name="Murakawa M."/>
            <person name="Ihara Y."/>
            <person name="Oshima-Yamada Y."/>
            <person name="Ohtaka K."/>
            <person name="Satoh M."/>
            <person name="Sonobe K."/>
            <person name="Ishii M."/>
            <person name="Ohtani R."/>
            <person name="Kanamori-Sato M."/>
            <person name="Honoki R."/>
            <person name="Miyazaki D."/>
            <person name="Mochizuki H."/>
            <person name="Umetsu J."/>
            <person name="Higashi K."/>
            <person name="Shibata D."/>
            <person name="Kamiya Y."/>
            <person name="Sato N."/>
            <person name="Nakamura Y."/>
            <person name="Tabata S."/>
            <person name="Ida S."/>
            <person name="Kurokawa K."/>
            <person name="Ohta H."/>
        </authorList>
    </citation>
    <scope>NUCLEOTIDE SEQUENCE [LARGE SCALE GENOMIC DNA]</scope>
    <source>
        <strain evidence="4 5">NIES-2285</strain>
    </source>
</reference>
<feature type="compositionally biased region" description="Polar residues" evidence="1">
    <location>
        <begin position="359"/>
        <end position="373"/>
    </location>
</feature>
<dbReference type="SUPFAM" id="SSF46934">
    <property type="entry name" value="UBA-like"/>
    <property type="match status" value="1"/>
</dbReference>